<organism evidence="2 3">
    <name type="scientific">Pinibacter soli</name>
    <dbReference type="NCBI Taxonomy" id="3044211"/>
    <lineage>
        <taxon>Bacteria</taxon>
        <taxon>Pseudomonadati</taxon>
        <taxon>Bacteroidota</taxon>
        <taxon>Chitinophagia</taxon>
        <taxon>Chitinophagales</taxon>
        <taxon>Chitinophagaceae</taxon>
        <taxon>Pinibacter</taxon>
    </lineage>
</organism>
<reference evidence="2 3" key="1">
    <citation type="submission" date="2023-05" db="EMBL/GenBank/DDBJ databases">
        <title>Genome sequence of Pinibacter sp. MAH-24.</title>
        <authorList>
            <person name="Huq M.A."/>
        </authorList>
    </citation>
    <scope>NUCLEOTIDE SEQUENCE [LARGE SCALE GENOMIC DNA]</scope>
    <source>
        <strain evidence="2 3">MAH-24</strain>
    </source>
</reference>
<feature type="compositionally biased region" description="Gly residues" evidence="1">
    <location>
        <begin position="33"/>
        <end position="46"/>
    </location>
</feature>
<evidence type="ECO:0000313" key="2">
    <source>
        <dbReference type="EMBL" id="MDI3320496.1"/>
    </source>
</evidence>
<keyword evidence="3" id="KW-1185">Reference proteome</keyword>
<dbReference type="Proteomes" id="UP001226434">
    <property type="component" value="Unassembled WGS sequence"/>
</dbReference>
<proteinExistence type="predicted"/>
<protein>
    <submittedName>
        <fullName evidence="2">Uncharacterized protein</fullName>
    </submittedName>
</protein>
<evidence type="ECO:0000313" key="3">
    <source>
        <dbReference type="Proteomes" id="UP001226434"/>
    </source>
</evidence>
<dbReference type="PROSITE" id="PS51257">
    <property type="entry name" value="PROKAR_LIPOPROTEIN"/>
    <property type="match status" value="1"/>
</dbReference>
<evidence type="ECO:0000256" key="1">
    <source>
        <dbReference type="SAM" id="MobiDB-lite"/>
    </source>
</evidence>
<comment type="caution">
    <text evidence="2">The sequence shown here is derived from an EMBL/GenBank/DDBJ whole genome shotgun (WGS) entry which is preliminary data.</text>
</comment>
<feature type="region of interest" description="Disordered" evidence="1">
    <location>
        <begin position="22"/>
        <end position="51"/>
    </location>
</feature>
<dbReference type="RefSeq" id="WP_282334593.1">
    <property type="nucleotide sequence ID" value="NZ_JASBRG010000007.1"/>
</dbReference>
<dbReference type="EMBL" id="JASBRG010000007">
    <property type="protein sequence ID" value="MDI3320496.1"/>
    <property type="molecule type" value="Genomic_DNA"/>
</dbReference>
<sequence>MKKLLILLIGIALAATSCTKEMSSEPGYSGTTGNPGGSGNPGGGSSTGTINFQPSKKDTYLKMKVMSGVAGVPDKISTLVSTGQTSTTDGIDFVTWKEQESGSTQEFGYKDHNLYTKVKAASPNTGAVVDVNFIYLNDTASVGFKWTRTAGVGGGFTANMPGEIVEKNITKQIQGKTYTNVTHSRVSLSYIVPGFGELTLAIYEFYIANNIGIVKVDSQVLDGFGNQTGSVISELTEYSIK</sequence>
<name>A0ABT6RDL6_9BACT</name>
<accession>A0ABT6RDL6</accession>
<gene>
    <name evidence="2" type="ORF">QJ048_11970</name>
</gene>